<gene>
    <name evidence="4" type="ORF">K3136_06460</name>
</gene>
<dbReference type="PANTHER" id="PTHR11461:SF211">
    <property type="entry name" value="GH10112P-RELATED"/>
    <property type="match status" value="1"/>
</dbReference>
<proteinExistence type="inferred from homology"/>
<dbReference type="SUPFAM" id="SSF56574">
    <property type="entry name" value="Serpins"/>
    <property type="match status" value="1"/>
</dbReference>
<dbReference type="Gene3D" id="3.30.497.10">
    <property type="entry name" value="Antithrombin, subunit I, domain 2"/>
    <property type="match status" value="1"/>
</dbReference>
<evidence type="ECO:0000259" key="3">
    <source>
        <dbReference type="SMART" id="SM00093"/>
    </source>
</evidence>
<feature type="chain" id="PRO_5045659686" description="Serpin domain-containing protein" evidence="2">
    <location>
        <begin position="21"/>
        <end position="404"/>
    </location>
</feature>
<name>A0ABX9A4W7_9SPHN</name>
<dbReference type="Gene3D" id="2.30.39.10">
    <property type="entry name" value="Alpha-1-antitrypsin, domain 1"/>
    <property type="match status" value="1"/>
</dbReference>
<evidence type="ECO:0000256" key="2">
    <source>
        <dbReference type="SAM" id="SignalP"/>
    </source>
</evidence>
<feature type="signal peptide" evidence="2">
    <location>
        <begin position="1"/>
        <end position="20"/>
    </location>
</feature>
<dbReference type="PROSITE" id="PS51257">
    <property type="entry name" value="PROKAR_LIPOPROTEIN"/>
    <property type="match status" value="1"/>
</dbReference>
<accession>A0ABX9A4W7</accession>
<dbReference type="InterPro" id="IPR042178">
    <property type="entry name" value="Serpin_sf_1"/>
</dbReference>
<dbReference type="InterPro" id="IPR000215">
    <property type="entry name" value="Serpin_fam"/>
</dbReference>
<keyword evidence="2" id="KW-0732">Signal</keyword>
<reference evidence="4 5" key="1">
    <citation type="submission" date="2021-08" db="EMBL/GenBank/DDBJ databases">
        <title>Comparative Genomics Analysis of the Genus Qipengyuania Reveals Extensive Genetic Diversity and Metabolic Versatility, Including the Description of Fifteen Novel Species.</title>
        <authorList>
            <person name="Liu Y."/>
        </authorList>
    </citation>
    <scope>NUCLEOTIDE SEQUENCE [LARGE SCALE GENOMIC DNA]</scope>
    <source>
        <strain evidence="4 5">1NDH1</strain>
    </source>
</reference>
<dbReference type="InterPro" id="IPR042185">
    <property type="entry name" value="Serpin_sf_2"/>
</dbReference>
<dbReference type="Pfam" id="PF00079">
    <property type="entry name" value="Serpin"/>
    <property type="match status" value="1"/>
</dbReference>
<evidence type="ECO:0000313" key="5">
    <source>
        <dbReference type="Proteomes" id="UP000824321"/>
    </source>
</evidence>
<dbReference type="InterPro" id="IPR023796">
    <property type="entry name" value="Serpin_dom"/>
</dbReference>
<keyword evidence="5" id="KW-1185">Reference proteome</keyword>
<evidence type="ECO:0000256" key="1">
    <source>
        <dbReference type="RuleBase" id="RU000411"/>
    </source>
</evidence>
<feature type="domain" description="Serpin" evidence="3">
    <location>
        <begin position="43"/>
        <end position="395"/>
    </location>
</feature>
<dbReference type="PANTHER" id="PTHR11461">
    <property type="entry name" value="SERINE PROTEASE INHIBITOR, SERPIN"/>
    <property type="match status" value="1"/>
</dbReference>
<sequence length="404" mass="44270">MPLIRNASRLFIAAAGLTLAACSAQTEGPQPAGSAGTGGGGALALFPILDAEAKRDENVVISPVSIDLAFGLLHAGARGETRAQLEQYLPPLADPMGYETNKDDVKVTISNALFLDDRFRFRDSYVSQLRREYEAKAIATDFTDKQGAADTINSWADDATEGLIPKVIAPETVTPDMIAVLANALYFDGLWETKLMSSSQHPFLFGSGREEPFTFVGETFETPYARVDGWEGVRLAYRNDRYAMDILMPSDREIMAAAPPLELIERLKQELDGDAMELVRVEIPQFETDFAISLNDTLMSLGVTLPFDEIRADLSGMAEPGQQPIKVSDVRHMTKLQVYDEGTKAAAVTTISIVVTGARILPKEPIPFRADRPFIAVLRDLERDAVLFIGRISDPQPFEPEVAE</sequence>
<dbReference type="EMBL" id="CP081294">
    <property type="protein sequence ID" value="QZD96321.1"/>
    <property type="molecule type" value="Genomic_DNA"/>
</dbReference>
<dbReference type="SMART" id="SM00093">
    <property type="entry name" value="SERPIN"/>
    <property type="match status" value="1"/>
</dbReference>
<dbReference type="RefSeq" id="WP_221432043.1">
    <property type="nucleotide sequence ID" value="NZ_CP081294.1"/>
</dbReference>
<evidence type="ECO:0000313" key="4">
    <source>
        <dbReference type="EMBL" id="QZD96321.1"/>
    </source>
</evidence>
<dbReference type="Proteomes" id="UP000824321">
    <property type="component" value="Chromosome"/>
</dbReference>
<organism evidence="4 5">
    <name type="scientific">Qipengyuania gelatinilytica</name>
    <dbReference type="NCBI Taxonomy" id="2867231"/>
    <lineage>
        <taxon>Bacteria</taxon>
        <taxon>Pseudomonadati</taxon>
        <taxon>Pseudomonadota</taxon>
        <taxon>Alphaproteobacteria</taxon>
        <taxon>Sphingomonadales</taxon>
        <taxon>Erythrobacteraceae</taxon>
        <taxon>Qipengyuania</taxon>
    </lineage>
</organism>
<protein>
    <recommendedName>
        <fullName evidence="3">Serpin domain-containing protein</fullName>
    </recommendedName>
</protein>
<dbReference type="InterPro" id="IPR036186">
    <property type="entry name" value="Serpin_sf"/>
</dbReference>
<comment type="similarity">
    <text evidence="1">Belongs to the serpin family.</text>
</comment>